<dbReference type="Gramene" id="TraesSTA4A03G02034610.1">
    <property type="protein sequence ID" value="TraesSTA4A03G02034610.1"/>
    <property type="gene ID" value="TraesSTA4A03G02034610"/>
</dbReference>
<dbReference type="Gramene" id="TraesCS4A02G100200.1">
    <property type="protein sequence ID" value="TraesCS4A02G100200.1"/>
    <property type="gene ID" value="TraesCS4A02G100200"/>
</dbReference>
<accession>A0A3B6HUE5</accession>
<dbReference type="Proteomes" id="UP000019116">
    <property type="component" value="Chromosome 4A"/>
</dbReference>
<name>A0A3B6HUE5_WHEAT</name>
<dbReference type="OMA" id="LACCFSG"/>
<keyword evidence="2" id="KW-1185">Reference proteome</keyword>
<reference evidence="1" key="1">
    <citation type="submission" date="2018-08" db="EMBL/GenBank/DDBJ databases">
        <authorList>
            <person name="Rossello M."/>
        </authorList>
    </citation>
    <scope>NUCLEOTIDE SEQUENCE [LARGE SCALE GENOMIC DNA]</scope>
    <source>
        <strain evidence="1">cv. Chinese Spring</strain>
    </source>
</reference>
<dbReference type="Gramene" id="TraesMAC4A03G02037930.1">
    <property type="protein sequence ID" value="TraesMAC4A03G02037930.1"/>
    <property type="gene ID" value="TraesMAC4A03G02037930"/>
</dbReference>
<dbReference type="EnsemblPlants" id="TraesCS4A02G100200.1">
    <property type="protein sequence ID" value="TraesCS4A02G100200.1"/>
    <property type="gene ID" value="TraesCS4A02G100200"/>
</dbReference>
<dbReference type="Gramene" id="TraesCAD_scaffold_019766_01G000200.1">
    <property type="protein sequence ID" value="TraesCAD_scaffold_019766_01G000200.1"/>
    <property type="gene ID" value="TraesCAD_scaffold_019766_01G000200"/>
</dbReference>
<sequence length="175" mass="18337">MEWVDLSLGGLLGGLGRLLGRLGLLALLLRGPLGEQHRVDLGDHAAVRDGDAGQQLSELLVVPDGEQQVARDDAALLVVLGGVPGELQKLGGEVLEDGGEVYGGAGADALGVAALSSWGRRPCARPRPSSPSLQRLRPPLLTTALLKKSWKGAERFDGGGLRGGLVRMEQRRQST</sequence>
<dbReference type="Gramene" id="TraesSYM4A03G02064420.1">
    <property type="protein sequence ID" value="TraesSYM4A03G02064420.1"/>
    <property type="gene ID" value="TraesSYM4A03G02064420"/>
</dbReference>
<dbReference type="AlphaFoldDB" id="A0A3B6HUE5"/>
<dbReference type="Gramene" id="TraesROB_scaffold_016787_01G000500.1">
    <property type="protein sequence ID" value="TraesROB_scaffold_016787_01G000500.1"/>
    <property type="gene ID" value="TraesROB_scaffold_016787_01G000500"/>
</dbReference>
<reference evidence="1" key="2">
    <citation type="submission" date="2018-10" db="UniProtKB">
        <authorList>
            <consortium name="EnsemblPlants"/>
        </authorList>
    </citation>
    <scope>IDENTIFICATION</scope>
</reference>
<dbReference type="STRING" id="4565.A0A3B6HUE5"/>
<protein>
    <submittedName>
        <fullName evidence="1">Uncharacterized protein</fullName>
    </submittedName>
</protein>
<evidence type="ECO:0000313" key="2">
    <source>
        <dbReference type="Proteomes" id="UP000019116"/>
    </source>
</evidence>
<dbReference type="OrthoDB" id="8964543at2759"/>
<dbReference type="Gramene" id="TraesJUL4A03G02057550.1">
    <property type="protein sequence ID" value="TraesJUL4A03G02057550.1"/>
    <property type="gene ID" value="TraesJUL4A03G02057550"/>
</dbReference>
<dbReference type="Gramene" id="TraesCS4A03G0206800.1">
    <property type="protein sequence ID" value="TraesCS4A03G0206800.1.CDS"/>
    <property type="gene ID" value="TraesCS4A03G0206800"/>
</dbReference>
<proteinExistence type="predicted"/>
<evidence type="ECO:0000313" key="1">
    <source>
        <dbReference type="EnsemblPlants" id="TraesCS4A02G100200.1"/>
    </source>
</evidence>
<dbReference type="Gramene" id="TraesLAC4A03G01992050.1">
    <property type="protein sequence ID" value="TraesLAC4A03G01992050.1"/>
    <property type="gene ID" value="TraesLAC4A03G01992050"/>
</dbReference>
<dbReference type="Gramene" id="TraesCLE_scaffold_011212_01G000300.1">
    <property type="protein sequence ID" value="TraesCLE_scaffold_011212_01G000300.1"/>
    <property type="gene ID" value="TraesCLE_scaffold_011212_01G000300"/>
</dbReference>
<dbReference type="Gramene" id="TraesJAG4A03G02045590.1">
    <property type="protein sequence ID" value="TraesJAG4A03G02045590.1"/>
    <property type="gene ID" value="TraesJAG4A03G02045590"/>
</dbReference>
<dbReference type="Gramene" id="TraesWEE_scaffold_011774_01G000200.1">
    <property type="protein sequence ID" value="TraesWEE_scaffold_011774_01G000200.1"/>
    <property type="gene ID" value="TraesWEE_scaffold_011774_01G000200"/>
</dbReference>
<dbReference type="Gramene" id="TraesLDM4A03G02037470.1">
    <property type="protein sequence ID" value="TraesLDM4A03G02037470.1"/>
    <property type="gene ID" value="TraesLDM4A03G02037470"/>
</dbReference>
<organism evidence="1">
    <name type="scientific">Triticum aestivum</name>
    <name type="common">Wheat</name>
    <dbReference type="NCBI Taxonomy" id="4565"/>
    <lineage>
        <taxon>Eukaryota</taxon>
        <taxon>Viridiplantae</taxon>
        <taxon>Streptophyta</taxon>
        <taxon>Embryophyta</taxon>
        <taxon>Tracheophyta</taxon>
        <taxon>Spermatophyta</taxon>
        <taxon>Magnoliopsida</taxon>
        <taxon>Liliopsida</taxon>
        <taxon>Poales</taxon>
        <taxon>Poaceae</taxon>
        <taxon>BOP clade</taxon>
        <taxon>Pooideae</taxon>
        <taxon>Triticodae</taxon>
        <taxon>Triticeae</taxon>
        <taxon>Triticinae</taxon>
        <taxon>Triticum</taxon>
    </lineage>
</organism>
<dbReference type="Gramene" id="TraesNOR4A03G02065180.1">
    <property type="protein sequence ID" value="TraesNOR4A03G02065180.1"/>
    <property type="gene ID" value="TraesNOR4A03G02065180"/>
</dbReference>